<dbReference type="PANTHER" id="PTHR23084">
    <property type="entry name" value="PHOSPHATIDYLINOSITOL-4-PHOSPHATE 5-KINASE RELATED"/>
    <property type="match status" value="1"/>
</dbReference>
<dbReference type="PANTHER" id="PTHR23084:SF263">
    <property type="entry name" value="MORN REPEAT-CONTAINING PROTEIN 1"/>
    <property type="match status" value="1"/>
</dbReference>
<dbReference type="SUPFAM" id="SSF82185">
    <property type="entry name" value="Histone H3 K4-specific methyltransferase SET7/9 N-terminal domain"/>
    <property type="match status" value="3"/>
</dbReference>
<dbReference type="EMBL" id="KP136319">
    <property type="protein sequence ID" value="AJF97416.1"/>
    <property type="molecule type" value="Genomic_DNA"/>
</dbReference>
<dbReference type="InterPro" id="IPR003409">
    <property type="entry name" value="MORN"/>
</dbReference>
<dbReference type="Proteomes" id="UP000202511">
    <property type="component" value="Segment"/>
</dbReference>
<dbReference type="SMART" id="SM00698">
    <property type="entry name" value="MORN"/>
    <property type="match status" value="5"/>
</dbReference>
<name>A0A0B5J991_9VIRU</name>
<accession>A0A0B5J991</accession>
<dbReference type="InterPro" id="IPR036047">
    <property type="entry name" value="F-box-like_dom_sf"/>
</dbReference>
<proteinExistence type="predicted"/>
<dbReference type="Gene3D" id="2.20.110.10">
    <property type="entry name" value="Histone H3 K4-specific methyltransferase SET7/9 N-terminal domain"/>
    <property type="match status" value="3"/>
</dbReference>
<dbReference type="SUPFAM" id="SSF81383">
    <property type="entry name" value="F-box domain"/>
    <property type="match status" value="1"/>
</dbReference>
<organism evidence="3 4">
    <name type="scientific">Pandoravirus inopinatum</name>
    <dbReference type="NCBI Taxonomy" id="1605721"/>
    <lineage>
        <taxon>Viruses</taxon>
        <taxon>Pandoravirus</taxon>
    </lineage>
</organism>
<dbReference type="GeneID" id="23462333"/>
<sequence length="430" mass="47855">MECAHEIRQLDSDALFDRLPDEVVLCVLTELDPKSLRAWSLTSRRHQQLALDDSIWSHLCDAHFGPSLFEPPLPPHVTWRWVYQAQSRSARSAGADVGAVWVEINGTCRVFWGDVVDGQPHGFGLCVKDLDLTEDDGPARKKKKLGLAQETPTTCIAARIQGDWVQGRLDGATVEIRADGLKVERRWNQGESETHGALTYRSGAQYQGGLGWCGDPHGRGTLTLRGGATIEREWHRLDSITVRPNGNVCVHFFRSRQLPRTGIYMWPDGKRYDGEFNKYGQKHGHGIIVCANRTIYQGTWRNDKQHGHGIMSHSDGDRYEGDWAGGMRDGHGTYTWTSGQVYEGHYSQDRRHGPGIIKHANGDVYDGTYHDGRRRGRGTMSFVDGSRLSAIWDDMTYTDARIIFHRAGNDPCSSAGPCSACVALSAGASP</sequence>
<dbReference type="Gene3D" id="1.20.1280.50">
    <property type="match status" value="1"/>
</dbReference>
<dbReference type="Pfam" id="PF12937">
    <property type="entry name" value="F-box-like"/>
    <property type="match status" value="1"/>
</dbReference>
<dbReference type="PROSITE" id="PS50181">
    <property type="entry name" value="FBOX"/>
    <property type="match status" value="1"/>
</dbReference>
<evidence type="ECO:0000313" key="3">
    <source>
        <dbReference type="EMBL" id="AJF97416.1"/>
    </source>
</evidence>
<dbReference type="Pfam" id="PF02493">
    <property type="entry name" value="MORN"/>
    <property type="match status" value="6"/>
</dbReference>
<dbReference type="SMART" id="SM00256">
    <property type="entry name" value="FBOX"/>
    <property type="match status" value="1"/>
</dbReference>
<evidence type="ECO:0000259" key="2">
    <source>
        <dbReference type="PROSITE" id="PS50181"/>
    </source>
</evidence>
<dbReference type="InterPro" id="IPR001810">
    <property type="entry name" value="F-box_dom"/>
</dbReference>
<dbReference type="RefSeq" id="YP_009119651.1">
    <property type="nucleotide sequence ID" value="NC_026440.1"/>
</dbReference>
<dbReference type="KEGG" id="vg:23462333"/>
<keyword evidence="1" id="KW-0677">Repeat</keyword>
<evidence type="ECO:0000313" key="4">
    <source>
        <dbReference type="Proteomes" id="UP000202511"/>
    </source>
</evidence>
<protein>
    <submittedName>
        <fullName evidence="3">Morn repeat protein</fullName>
    </submittedName>
</protein>
<evidence type="ECO:0000256" key="1">
    <source>
        <dbReference type="ARBA" id="ARBA00022737"/>
    </source>
</evidence>
<reference evidence="3 4" key="1">
    <citation type="journal article" date="2015" name="Parasitol. Res.">
        <title>Viruses in close associations with free-living amoebae.</title>
        <authorList>
            <person name="Scheid P."/>
        </authorList>
    </citation>
    <scope>NUCLEOTIDE SEQUENCE [LARGE SCALE GENOMIC DNA]</scope>
    <source>
        <strain evidence="3">KlaHel</strain>
    </source>
</reference>
<feature type="domain" description="F-box" evidence="2">
    <location>
        <begin position="13"/>
        <end position="59"/>
    </location>
</feature>